<evidence type="ECO:0000256" key="5">
    <source>
        <dbReference type="ARBA" id="ARBA00022777"/>
    </source>
</evidence>
<dbReference type="InterPro" id="IPR005467">
    <property type="entry name" value="His_kinase_dom"/>
</dbReference>
<organism evidence="9 10">
    <name type="scientific">Sulfurimonas denitrificans (strain ATCC 33889 / DSM 1251)</name>
    <name type="common">Thiomicrospira denitrificans (strain ATCC 33889 / DSM 1251)</name>
    <dbReference type="NCBI Taxonomy" id="326298"/>
    <lineage>
        <taxon>Bacteria</taxon>
        <taxon>Pseudomonadati</taxon>
        <taxon>Campylobacterota</taxon>
        <taxon>Epsilonproteobacteria</taxon>
        <taxon>Campylobacterales</taxon>
        <taxon>Sulfurimonadaceae</taxon>
        <taxon>Sulfurimonas</taxon>
    </lineage>
</organism>
<evidence type="ECO:0000313" key="9">
    <source>
        <dbReference type="EMBL" id="ABB43540.1"/>
    </source>
</evidence>
<dbReference type="GO" id="GO:0000155">
    <property type="term" value="F:phosphorelay sensor kinase activity"/>
    <property type="evidence" value="ECO:0007669"/>
    <property type="project" value="InterPro"/>
</dbReference>
<keyword evidence="7" id="KW-0472">Membrane</keyword>
<protein>
    <recommendedName>
        <fullName evidence="2">histidine kinase</fullName>
        <ecNumber evidence="2">2.7.13.3</ecNumber>
    </recommendedName>
</protein>
<dbReference type="InterPro" id="IPR050351">
    <property type="entry name" value="BphY/WalK/GraS-like"/>
</dbReference>
<dbReference type="Proteomes" id="UP000002714">
    <property type="component" value="Chromosome"/>
</dbReference>
<dbReference type="RefSeq" id="WP_011371895.1">
    <property type="nucleotide sequence ID" value="NC_007575.1"/>
</dbReference>
<dbReference type="InterPro" id="IPR036097">
    <property type="entry name" value="HisK_dim/P_sf"/>
</dbReference>
<evidence type="ECO:0000256" key="4">
    <source>
        <dbReference type="ARBA" id="ARBA00022679"/>
    </source>
</evidence>
<dbReference type="EMBL" id="CP000153">
    <property type="protein sequence ID" value="ABB43540.1"/>
    <property type="molecule type" value="Genomic_DNA"/>
</dbReference>
<keyword evidence="5 9" id="KW-0418">Kinase</keyword>
<gene>
    <name evidence="9" type="ordered locus">Suden_0259</name>
</gene>
<evidence type="ECO:0000256" key="7">
    <source>
        <dbReference type="SAM" id="Phobius"/>
    </source>
</evidence>
<dbReference type="Gene3D" id="1.10.287.130">
    <property type="match status" value="1"/>
</dbReference>
<keyword evidence="4 9" id="KW-0808">Transferase</keyword>
<keyword evidence="3" id="KW-0597">Phosphoprotein</keyword>
<dbReference type="SUPFAM" id="SSF47384">
    <property type="entry name" value="Homodimeric domain of signal transducing histidine kinase"/>
    <property type="match status" value="1"/>
</dbReference>
<dbReference type="AlphaFoldDB" id="Q30TZ1"/>
<proteinExistence type="predicted"/>
<dbReference type="PANTHER" id="PTHR45453">
    <property type="entry name" value="PHOSPHATE REGULON SENSOR PROTEIN PHOR"/>
    <property type="match status" value="1"/>
</dbReference>
<dbReference type="PRINTS" id="PR00344">
    <property type="entry name" value="BCTRLSENSOR"/>
</dbReference>
<dbReference type="InterPro" id="IPR003661">
    <property type="entry name" value="HisK_dim/P_dom"/>
</dbReference>
<dbReference type="eggNOG" id="COG0642">
    <property type="taxonomic scope" value="Bacteria"/>
</dbReference>
<keyword evidence="7" id="KW-0812">Transmembrane</keyword>
<dbReference type="PANTHER" id="PTHR45453:SF1">
    <property type="entry name" value="PHOSPHATE REGULON SENSOR PROTEIN PHOR"/>
    <property type="match status" value="1"/>
</dbReference>
<keyword evidence="7" id="KW-1133">Transmembrane helix</keyword>
<dbReference type="InterPro" id="IPR036890">
    <property type="entry name" value="HATPase_C_sf"/>
</dbReference>
<sequence>MRDKSYALTYAYIYTILVAIILLTPLFIYTSYIKKIQDIKNEYELKNRAHLIVKLMQEHNSEKDYFEYPRFKTFKSGLYDSRLQEIFSLIQEPIKHFREGYHIDGSRAYYVMVLPEERYFGAKYIVVENQLSYYEVYEKALLILLSIVTCIFLLSILFLDRFAKPFKEVNKKLDEFIKDSIHEINTPLAIINVNVDLYGRKYGKNKYMQRIKASTKVLSNIYNDMEYLTKNNKLEIKREKIDIKKFLDERIEYFSEIALMKNISILSDMKNEVFINMDVKQLQRIVDNNISNAIKYSYEQNIIEVNTDINEEGEYLLSFRDYGIGIDNVERIFERYYRESRQVGGFGIGLNIVGAIIKKENIDVSVESELKKGTTFTYKFPKNLISIKN</sequence>
<keyword evidence="10" id="KW-1185">Reference proteome</keyword>
<reference evidence="9 10" key="1">
    <citation type="journal article" date="2008" name="Appl. Environ. Microbiol.">
        <title>Genome of the epsilonproteobacterial chemolithoautotroph Sulfurimonas denitrificans.</title>
        <authorList>
            <person name="Sievert S.M."/>
            <person name="Scott K.M."/>
            <person name="Klotz M.G."/>
            <person name="Chain P.S.G."/>
            <person name="Hauser L.J."/>
            <person name="Hemp J."/>
            <person name="Huegler M."/>
            <person name="Land M."/>
            <person name="Lapidus A."/>
            <person name="Larimer F.W."/>
            <person name="Lucas S."/>
            <person name="Malfatti S.A."/>
            <person name="Meyer F."/>
            <person name="Paulsen I.T."/>
            <person name="Ren Q."/>
            <person name="Simon J."/>
            <person name="Bailey K."/>
            <person name="Diaz E."/>
            <person name="Fitzpatrick K.A."/>
            <person name="Glover B."/>
            <person name="Gwatney N."/>
            <person name="Korajkic A."/>
            <person name="Long A."/>
            <person name="Mobberley J.M."/>
            <person name="Pantry S.N."/>
            <person name="Pazder G."/>
            <person name="Peterson S."/>
            <person name="Quintanilla J.D."/>
            <person name="Sprinkle R."/>
            <person name="Stephens J."/>
            <person name="Thomas P."/>
            <person name="Vaughn R."/>
            <person name="Weber M.J."/>
            <person name="Wooten L.L."/>
        </authorList>
    </citation>
    <scope>NUCLEOTIDE SEQUENCE [LARGE SCALE GENOMIC DNA]</scope>
    <source>
        <strain evidence="10">ATCC 33889 / DSM 1251</strain>
    </source>
</reference>
<name>Q30TZ1_SULDN</name>
<dbReference type="STRING" id="326298.Suden_0259"/>
<evidence type="ECO:0000313" key="10">
    <source>
        <dbReference type="Proteomes" id="UP000002714"/>
    </source>
</evidence>
<dbReference type="Gene3D" id="3.30.565.10">
    <property type="entry name" value="Histidine kinase-like ATPase, C-terminal domain"/>
    <property type="match status" value="1"/>
</dbReference>
<comment type="catalytic activity">
    <reaction evidence="1">
        <text>ATP + protein L-histidine = ADP + protein N-phospho-L-histidine.</text>
        <dbReference type="EC" id="2.7.13.3"/>
    </reaction>
</comment>
<dbReference type="EC" id="2.7.13.3" evidence="2"/>
<feature type="transmembrane region" description="Helical" evidence="7">
    <location>
        <begin position="12"/>
        <end position="32"/>
    </location>
</feature>
<dbReference type="InterPro" id="IPR003594">
    <property type="entry name" value="HATPase_dom"/>
</dbReference>
<dbReference type="GO" id="GO:0016036">
    <property type="term" value="P:cellular response to phosphate starvation"/>
    <property type="evidence" value="ECO:0007669"/>
    <property type="project" value="TreeGrafter"/>
</dbReference>
<dbReference type="SUPFAM" id="SSF55874">
    <property type="entry name" value="ATPase domain of HSP90 chaperone/DNA topoisomerase II/histidine kinase"/>
    <property type="match status" value="1"/>
</dbReference>
<dbReference type="InterPro" id="IPR004358">
    <property type="entry name" value="Sig_transdc_His_kin-like_C"/>
</dbReference>
<dbReference type="Pfam" id="PF02518">
    <property type="entry name" value="HATPase_c"/>
    <property type="match status" value="1"/>
</dbReference>
<dbReference type="HOGENOM" id="CLU_000445_89_10_7"/>
<accession>Q30TZ1</accession>
<dbReference type="SMART" id="SM00387">
    <property type="entry name" value="HATPase_c"/>
    <property type="match status" value="1"/>
</dbReference>
<dbReference type="GO" id="GO:0005886">
    <property type="term" value="C:plasma membrane"/>
    <property type="evidence" value="ECO:0007669"/>
    <property type="project" value="TreeGrafter"/>
</dbReference>
<dbReference type="OrthoDB" id="9761634at2"/>
<dbReference type="CDD" id="cd00082">
    <property type="entry name" value="HisKA"/>
    <property type="match status" value="1"/>
</dbReference>
<keyword evidence="6" id="KW-0902">Two-component regulatory system</keyword>
<dbReference type="GO" id="GO:0004721">
    <property type="term" value="F:phosphoprotein phosphatase activity"/>
    <property type="evidence" value="ECO:0007669"/>
    <property type="project" value="TreeGrafter"/>
</dbReference>
<feature type="transmembrane region" description="Helical" evidence="7">
    <location>
        <begin position="140"/>
        <end position="159"/>
    </location>
</feature>
<dbReference type="SMART" id="SM00388">
    <property type="entry name" value="HisKA"/>
    <property type="match status" value="1"/>
</dbReference>
<evidence type="ECO:0000256" key="2">
    <source>
        <dbReference type="ARBA" id="ARBA00012438"/>
    </source>
</evidence>
<evidence type="ECO:0000256" key="6">
    <source>
        <dbReference type="ARBA" id="ARBA00023012"/>
    </source>
</evidence>
<evidence type="ECO:0000256" key="1">
    <source>
        <dbReference type="ARBA" id="ARBA00000085"/>
    </source>
</evidence>
<feature type="domain" description="Histidine kinase" evidence="8">
    <location>
        <begin position="179"/>
        <end position="384"/>
    </location>
</feature>
<evidence type="ECO:0000256" key="3">
    <source>
        <dbReference type="ARBA" id="ARBA00022553"/>
    </source>
</evidence>
<evidence type="ECO:0000259" key="8">
    <source>
        <dbReference type="PROSITE" id="PS50109"/>
    </source>
</evidence>
<dbReference type="KEGG" id="tdn:Suden_0259"/>
<dbReference type="PROSITE" id="PS50109">
    <property type="entry name" value="HIS_KIN"/>
    <property type="match status" value="1"/>
</dbReference>